<protein>
    <recommendedName>
        <fullName evidence="8">FAD-binding domain-containing protein</fullName>
    </recommendedName>
</protein>
<dbReference type="PANTHER" id="PTHR13789">
    <property type="entry name" value="MONOOXYGENASE"/>
    <property type="match status" value="1"/>
</dbReference>
<keyword evidence="10" id="KW-1185">Reference proteome</keyword>
<organism evidence="9 10">
    <name type="scientific">Bondarzewia mesenterica</name>
    <dbReference type="NCBI Taxonomy" id="1095465"/>
    <lineage>
        <taxon>Eukaryota</taxon>
        <taxon>Fungi</taxon>
        <taxon>Dikarya</taxon>
        <taxon>Basidiomycota</taxon>
        <taxon>Agaricomycotina</taxon>
        <taxon>Agaricomycetes</taxon>
        <taxon>Russulales</taxon>
        <taxon>Bondarzewiaceae</taxon>
        <taxon>Bondarzewia</taxon>
    </lineage>
</organism>
<feature type="transmembrane region" description="Helical" evidence="7">
    <location>
        <begin position="12"/>
        <end position="31"/>
    </location>
</feature>
<evidence type="ECO:0000259" key="8">
    <source>
        <dbReference type="Pfam" id="PF01494"/>
    </source>
</evidence>
<comment type="similarity">
    <text evidence="1">Belongs to the paxM FAD-dependent monooxygenase family.</text>
</comment>
<dbReference type="OrthoDB" id="1878542at2759"/>
<accession>A0A4S4LW25</accession>
<comment type="caution">
    <text evidence="9">The sequence shown here is derived from an EMBL/GenBank/DDBJ whole genome shotgun (WGS) entry which is preliminary data.</text>
</comment>
<dbReference type="PANTHER" id="PTHR13789:SF147">
    <property type="entry name" value="PUTATIVE (AFU_ORTHOLOGUE AFUA_2G01950)-RELATED"/>
    <property type="match status" value="1"/>
</dbReference>
<dbReference type="InterPro" id="IPR050493">
    <property type="entry name" value="FAD-dep_Monooxygenase_BioMet"/>
</dbReference>
<keyword evidence="5" id="KW-0503">Monooxygenase</keyword>
<evidence type="ECO:0000256" key="7">
    <source>
        <dbReference type="SAM" id="Phobius"/>
    </source>
</evidence>
<evidence type="ECO:0000256" key="5">
    <source>
        <dbReference type="ARBA" id="ARBA00023033"/>
    </source>
</evidence>
<dbReference type="EMBL" id="SGPL01000184">
    <property type="protein sequence ID" value="THH15911.1"/>
    <property type="molecule type" value="Genomic_DNA"/>
</dbReference>
<dbReference type="AlphaFoldDB" id="A0A4S4LW25"/>
<dbReference type="GO" id="GO:0004497">
    <property type="term" value="F:monooxygenase activity"/>
    <property type="evidence" value="ECO:0007669"/>
    <property type="project" value="UniProtKB-KW"/>
</dbReference>
<evidence type="ECO:0000313" key="9">
    <source>
        <dbReference type="EMBL" id="THH15911.1"/>
    </source>
</evidence>
<evidence type="ECO:0000256" key="6">
    <source>
        <dbReference type="SAM" id="MobiDB-lite"/>
    </source>
</evidence>
<keyword evidence="2" id="KW-0285">Flavoprotein</keyword>
<keyword evidence="7" id="KW-0812">Transmembrane</keyword>
<dbReference type="InterPro" id="IPR002938">
    <property type="entry name" value="FAD-bd"/>
</dbReference>
<proteinExistence type="inferred from homology"/>
<keyword evidence="7" id="KW-0472">Membrane</keyword>
<feature type="domain" description="FAD-binding" evidence="8">
    <location>
        <begin position="12"/>
        <end position="142"/>
    </location>
</feature>
<dbReference type="InterPro" id="IPR036188">
    <property type="entry name" value="FAD/NAD-bd_sf"/>
</dbReference>
<evidence type="ECO:0000256" key="1">
    <source>
        <dbReference type="ARBA" id="ARBA00007992"/>
    </source>
</evidence>
<dbReference type="Proteomes" id="UP000310158">
    <property type="component" value="Unassembled WGS sequence"/>
</dbReference>
<feature type="region of interest" description="Disordered" evidence="6">
    <location>
        <begin position="424"/>
        <end position="450"/>
    </location>
</feature>
<evidence type="ECO:0000256" key="3">
    <source>
        <dbReference type="ARBA" id="ARBA00022827"/>
    </source>
</evidence>
<dbReference type="Gene3D" id="3.50.50.60">
    <property type="entry name" value="FAD/NAD(P)-binding domain"/>
    <property type="match status" value="1"/>
</dbReference>
<evidence type="ECO:0000313" key="10">
    <source>
        <dbReference type="Proteomes" id="UP000310158"/>
    </source>
</evidence>
<sequence>MVPTQRQAVYQLDIAIVGAGLAGLASAYALAVSGHRVRIFERSAGLPKAAGGLRVPPNATKILDYWGLHEELLRQSSKVKSNTFPDMATGEIIGHTEWAQEMFKDSGGEFRCMRHEDLIQMLYNHATTAGARFTFNALVTGVSPAPAPLSPPPLTAQPPLSPLSPNPALVKPSITLSTHEVIQVDLIIGADGPRSLVRSVVDEDAGEVEETPTGLSVYTGVVDMDVVMNDEHLRDLARVHFPVWMGDGRMAVGEDSPDTRFKPFPIGRDEGFAVHIYWPEELPEDSPDYELVPPTAIKYDRLDPRLVSFLKKTKSLTRMRWIERSPAEDWVDSSESIILIARILTSRRVPSAFKPCAMHASSDCLEAAFVLSTLLSHLRTRSQLPSLLYAYHDLRSPRSARLHQVEMDNHMYLGLRAGEGKEERDAAMRTARLATERGSGGSSDGEDDGELERQWGEICEIWGYDAREDAEDWWVKWGLLRERASSMNDGALGLDDSYGGAGQVNRFEPLEVRVNAS</sequence>
<name>A0A4S4LW25_9AGAM</name>
<dbReference type="SUPFAM" id="SSF51905">
    <property type="entry name" value="FAD/NAD(P)-binding domain"/>
    <property type="match status" value="1"/>
</dbReference>
<dbReference type="GO" id="GO:0071949">
    <property type="term" value="F:FAD binding"/>
    <property type="evidence" value="ECO:0007669"/>
    <property type="project" value="InterPro"/>
</dbReference>
<dbReference type="PRINTS" id="PR00420">
    <property type="entry name" value="RNGMNOXGNASE"/>
</dbReference>
<gene>
    <name evidence="9" type="ORF">EW146_g4655</name>
</gene>
<evidence type="ECO:0000256" key="2">
    <source>
        <dbReference type="ARBA" id="ARBA00022630"/>
    </source>
</evidence>
<dbReference type="Pfam" id="PF01494">
    <property type="entry name" value="FAD_binding_3"/>
    <property type="match status" value="1"/>
</dbReference>
<evidence type="ECO:0000256" key="4">
    <source>
        <dbReference type="ARBA" id="ARBA00023002"/>
    </source>
</evidence>
<reference evidence="9 10" key="1">
    <citation type="submission" date="2019-02" db="EMBL/GenBank/DDBJ databases">
        <title>Genome sequencing of the rare red list fungi Bondarzewia mesenterica.</title>
        <authorList>
            <person name="Buettner E."/>
            <person name="Kellner H."/>
        </authorList>
    </citation>
    <scope>NUCLEOTIDE SEQUENCE [LARGE SCALE GENOMIC DNA]</scope>
    <source>
        <strain evidence="9 10">DSM 108281</strain>
    </source>
</reference>
<keyword evidence="3" id="KW-0274">FAD</keyword>
<keyword evidence="4" id="KW-0560">Oxidoreductase</keyword>
<keyword evidence="7" id="KW-1133">Transmembrane helix</keyword>